<dbReference type="Proteomes" id="UP001601422">
    <property type="component" value="Unassembled WGS sequence"/>
</dbReference>
<dbReference type="InterPro" id="IPR036388">
    <property type="entry name" value="WH-like_DNA-bd_sf"/>
</dbReference>
<evidence type="ECO:0000313" key="4">
    <source>
        <dbReference type="Proteomes" id="UP001601422"/>
    </source>
</evidence>
<dbReference type="PANTHER" id="PTHR18964:SF149">
    <property type="entry name" value="BIFUNCTIONAL UDP-N-ACETYLGLUCOSAMINE 2-EPIMERASE_N-ACETYLMANNOSAMINE KINASE"/>
    <property type="match status" value="1"/>
</dbReference>
<dbReference type="Gene3D" id="1.10.10.10">
    <property type="entry name" value="Winged helix-like DNA-binding domain superfamily/Winged helix DNA-binding domain"/>
    <property type="match status" value="1"/>
</dbReference>
<dbReference type="Pfam" id="PF00480">
    <property type="entry name" value="ROK"/>
    <property type="match status" value="1"/>
</dbReference>
<reference evidence="3 4" key="1">
    <citation type="submission" date="2024-10" db="EMBL/GenBank/DDBJ databases">
        <title>The Natural Products Discovery Center: Release of the First 8490 Sequenced Strains for Exploring Actinobacteria Biosynthetic Diversity.</title>
        <authorList>
            <person name="Kalkreuter E."/>
            <person name="Kautsar S.A."/>
            <person name="Yang D."/>
            <person name="Bader C.D."/>
            <person name="Teijaro C.N."/>
            <person name="Fluegel L."/>
            <person name="Davis C.M."/>
            <person name="Simpson J.R."/>
            <person name="Lauterbach L."/>
            <person name="Steele A.D."/>
            <person name="Gui C."/>
            <person name="Meng S."/>
            <person name="Li G."/>
            <person name="Viehrig K."/>
            <person name="Ye F."/>
            <person name="Su P."/>
            <person name="Kiefer A.F."/>
            <person name="Nichols A."/>
            <person name="Cepeda A.J."/>
            <person name="Yan W."/>
            <person name="Fan B."/>
            <person name="Jiang Y."/>
            <person name="Adhikari A."/>
            <person name="Zheng C.-J."/>
            <person name="Schuster L."/>
            <person name="Cowan T.M."/>
            <person name="Smanski M.J."/>
            <person name="Chevrette M.G."/>
            <person name="De Carvalho L.P.S."/>
            <person name="Shen B."/>
        </authorList>
    </citation>
    <scope>NUCLEOTIDE SEQUENCE [LARGE SCALE GENOMIC DNA]</scope>
    <source>
        <strain evidence="3 4">NPDC005497</strain>
    </source>
</reference>
<organism evidence="3 4">
    <name type="scientific">Streptomyces tibetensis</name>
    <dbReference type="NCBI Taxonomy" id="2382123"/>
    <lineage>
        <taxon>Bacteria</taxon>
        <taxon>Bacillati</taxon>
        <taxon>Actinomycetota</taxon>
        <taxon>Actinomycetes</taxon>
        <taxon>Kitasatosporales</taxon>
        <taxon>Streptomycetaceae</taxon>
        <taxon>Streptomyces</taxon>
    </lineage>
</organism>
<evidence type="ECO:0000259" key="2">
    <source>
        <dbReference type="Pfam" id="PF12802"/>
    </source>
</evidence>
<accession>A0ABW6MRG1</accession>
<keyword evidence="4" id="KW-1185">Reference proteome</keyword>
<dbReference type="Gene3D" id="3.30.420.40">
    <property type="match status" value="2"/>
</dbReference>
<evidence type="ECO:0000256" key="1">
    <source>
        <dbReference type="ARBA" id="ARBA00006479"/>
    </source>
</evidence>
<gene>
    <name evidence="3" type="ORF">ACFYQT_05765</name>
</gene>
<dbReference type="InterPro" id="IPR000835">
    <property type="entry name" value="HTH_MarR-typ"/>
</dbReference>
<dbReference type="EMBL" id="JBIAJP010000001">
    <property type="protein sequence ID" value="MFF0002953.1"/>
    <property type="molecule type" value="Genomic_DNA"/>
</dbReference>
<evidence type="ECO:0000313" key="3">
    <source>
        <dbReference type="EMBL" id="MFF0002953.1"/>
    </source>
</evidence>
<dbReference type="SUPFAM" id="SSF46785">
    <property type="entry name" value="Winged helix' DNA-binding domain"/>
    <property type="match status" value="1"/>
</dbReference>
<sequence length="401" mass="41770">MTDETDVGARAMLRQLIGHGPLTRPELGAALGLSRASTSPIVNDLMRRGLVAEISTASRGGRGRPVALLDLDDENFTVGGLEIGSDRVLACVYTLRGRRLLRNERSVEVDAANPRGLLRHAVAALHEALDMVDQGGRRLLGVGVSVGGLVDATSGTIKYAPILGWRDVALHAGVTEAFGGRAPVLLDNDANFAALAEQRQRRRDGLPAASLVYLTGTYGISAGIITGERLWRGERGLAGEFGHLIVEPDGRACVCGRRGCLDTRAGMSAIIAAGLGAATAKRRAGVEPDGVAAGVDRLVALAQSGDAGVVDALIEAGTWLGRGAALVAAMLDPRLVVLGGHYARLAPWILEPAREVFRAALLMPAPEYDQLEVSGLDAWAPVEGAALAALIAVADGVHDLP</sequence>
<comment type="caution">
    <text evidence="3">The sequence shown here is derived from an EMBL/GenBank/DDBJ whole genome shotgun (WGS) entry which is preliminary data.</text>
</comment>
<dbReference type="Pfam" id="PF12802">
    <property type="entry name" value="MarR_2"/>
    <property type="match status" value="1"/>
</dbReference>
<proteinExistence type="inferred from homology"/>
<dbReference type="InterPro" id="IPR036390">
    <property type="entry name" value="WH_DNA-bd_sf"/>
</dbReference>
<feature type="domain" description="HTH marR-type" evidence="2">
    <location>
        <begin position="12"/>
        <end position="53"/>
    </location>
</feature>
<dbReference type="RefSeq" id="WP_361952499.1">
    <property type="nucleotide sequence ID" value="NZ_JBEXVS010000053.1"/>
</dbReference>
<dbReference type="InterPro" id="IPR043129">
    <property type="entry name" value="ATPase_NBD"/>
</dbReference>
<name>A0ABW6MRG1_9ACTN</name>
<dbReference type="SUPFAM" id="SSF53067">
    <property type="entry name" value="Actin-like ATPase domain"/>
    <property type="match status" value="1"/>
</dbReference>
<dbReference type="InterPro" id="IPR000600">
    <property type="entry name" value="ROK"/>
</dbReference>
<protein>
    <submittedName>
        <fullName evidence="3">ROK family transcriptional regulator</fullName>
    </submittedName>
</protein>
<comment type="similarity">
    <text evidence="1">Belongs to the ROK (NagC/XylR) family.</text>
</comment>
<dbReference type="PANTHER" id="PTHR18964">
    <property type="entry name" value="ROK (REPRESSOR, ORF, KINASE) FAMILY"/>
    <property type="match status" value="1"/>
</dbReference>